<evidence type="ECO:0000256" key="2">
    <source>
        <dbReference type="ARBA" id="ARBA00007776"/>
    </source>
</evidence>
<feature type="transmembrane region" description="Helical" evidence="8">
    <location>
        <begin position="27"/>
        <end position="46"/>
    </location>
</feature>
<organism evidence="9 10">
    <name type="scientific">Slackia isoflavoniconvertens</name>
    <dbReference type="NCBI Taxonomy" id="572010"/>
    <lineage>
        <taxon>Bacteria</taxon>
        <taxon>Bacillati</taxon>
        <taxon>Actinomycetota</taxon>
        <taxon>Coriobacteriia</taxon>
        <taxon>Eggerthellales</taxon>
        <taxon>Eggerthellaceae</taxon>
        <taxon>Slackia</taxon>
    </lineage>
</organism>
<feature type="transmembrane region" description="Helical" evidence="8">
    <location>
        <begin position="138"/>
        <end position="160"/>
    </location>
</feature>
<feature type="transmembrane region" description="Helical" evidence="8">
    <location>
        <begin position="5"/>
        <end position="21"/>
    </location>
</feature>
<accession>A0A369LEC9</accession>
<comment type="subcellular location">
    <subcellularLocation>
        <location evidence="1">Cell membrane</location>
        <topology evidence="1">Multi-pass membrane protein</topology>
    </subcellularLocation>
</comment>
<proteinExistence type="inferred from homology"/>
<dbReference type="InterPro" id="IPR007227">
    <property type="entry name" value="Cell_shape_determining_MreD"/>
</dbReference>
<evidence type="ECO:0000256" key="6">
    <source>
        <dbReference type="ARBA" id="ARBA00022989"/>
    </source>
</evidence>
<comment type="similarity">
    <text evidence="2">Belongs to the MreD family.</text>
</comment>
<evidence type="ECO:0000256" key="3">
    <source>
        <dbReference type="ARBA" id="ARBA00022475"/>
    </source>
</evidence>
<dbReference type="AlphaFoldDB" id="A0A369LEC9"/>
<gene>
    <name evidence="9" type="primary">mreD</name>
    <name evidence="9" type="ORF">C1881_06995</name>
</gene>
<sequence>MRESVLLVVGAVVAVVLQIVLSPNLVILGAMPNLVLVYVGIAAMLLRRDSVLVMAFFAGLAMDLVGTSTVGVCAGLYTLIAFLASRAAGFFGNDTLGASLAISMGCFLLVEVLYAGFYILSVDVSVIEALGQRALPCALYDCAMALIVLPITTHMFVAAAPSHKAPTSSTVRLR</sequence>
<comment type="caution">
    <text evidence="9">The sequence shown here is derived from an EMBL/GenBank/DDBJ whole genome shotgun (WGS) entry which is preliminary data.</text>
</comment>
<evidence type="ECO:0000256" key="4">
    <source>
        <dbReference type="ARBA" id="ARBA00022692"/>
    </source>
</evidence>
<dbReference type="GO" id="GO:0008360">
    <property type="term" value="P:regulation of cell shape"/>
    <property type="evidence" value="ECO:0007669"/>
    <property type="project" value="UniProtKB-KW"/>
</dbReference>
<evidence type="ECO:0000256" key="8">
    <source>
        <dbReference type="SAM" id="Phobius"/>
    </source>
</evidence>
<keyword evidence="4 8" id="KW-0812">Transmembrane</keyword>
<keyword evidence="7 8" id="KW-0472">Membrane</keyword>
<dbReference type="NCBIfam" id="TIGR03426">
    <property type="entry name" value="shape_MreD"/>
    <property type="match status" value="1"/>
</dbReference>
<evidence type="ECO:0000313" key="10">
    <source>
        <dbReference type="Proteomes" id="UP000253975"/>
    </source>
</evidence>
<dbReference type="GO" id="GO:0005886">
    <property type="term" value="C:plasma membrane"/>
    <property type="evidence" value="ECO:0007669"/>
    <property type="project" value="UniProtKB-SubCell"/>
</dbReference>
<evidence type="ECO:0000256" key="5">
    <source>
        <dbReference type="ARBA" id="ARBA00022960"/>
    </source>
</evidence>
<evidence type="ECO:0000313" key="9">
    <source>
        <dbReference type="EMBL" id="RDB58001.1"/>
    </source>
</evidence>
<feature type="transmembrane region" description="Helical" evidence="8">
    <location>
        <begin position="96"/>
        <end position="117"/>
    </location>
</feature>
<dbReference type="EMBL" id="PPTO01000010">
    <property type="protein sequence ID" value="RDB58001.1"/>
    <property type="molecule type" value="Genomic_DNA"/>
</dbReference>
<dbReference type="Pfam" id="PF04093">
    <property type="entry name" value="MreD"/>
    <property type="match status" value="1"/>
</dbReference>
<name>A0A369LEC9_9ACTN</name>
<feature type="transmembrane region" description="Helical" evidence="8">
    <location>
        <begin position="53"/>
        <end position="84"/>
    </location>
</feature>
<reference evidence="9 10" key="1">
    <citation type="journal article" date="2018" name="Elife">
        <title>Discovery and characterization of a prevalent human gut bacterial enzyme sufficient for the inactivation of a family of plant toxins.</title>
        <authorList>
            <person name="Koppel N."/>
            <person name="Bisanz J.E."/>
            <person name="Pandelia M.E."/>
            <person name="Turnbaugh P.J."/>
            <person name="Balskus E.P."/>
        </authorList>
    </citation>
    <scope>NUCLEOTIDE SEQUENCE [LARGE SCALE GENOMIC DNA]</scope>
    <source>
        <strain evidence="9 10">OB21 GAM31</strain>
    </source>
</reference>
<keyword evidence="6 8" id="KW-1133">Transmembrane helix</keyword>
<keyword evidence="3" id="KW-1003">Cell membrane</keyword>
<evidence type="ECO:0000256" key="1">
    <source>
        <dbReference type="ARBA" id="ARBA00004651"/>
    </source>
</evidence>
<dbReference type="Proteomes" id="UP000253975">
    <property type="component" value="Unassembled WGS sequence"/>
</dbReference>
<evidence type="ECO:0000256" key="7">
    <source>
        <dbReference type="ARBA" id="ARBA00023136"/>
    </source>
</evidence>
<keyword evidence="5" id="KW-0133">Cell shape</keyword>
<dbReference type="RefSeq" id="WP_114615804.1">
    <property type="nucleotide sequence ID" value="NZ_PPTO01000010.1"/>
</dbReference>
<protein>
    <submittedName>
        <fullName evidence="9">Rod shape-determining protein MreD</fullName>
    </submittedName>
</protein>